<feature type="transmembrane region" description="Helical" evidence="1">
    <location>
        <begin position="12"/>
        <end position="29"/>
    </location>
</feature>
<evidence type="ECO:0000256" key="1">
    <source>
        <dbReference type="SAM" id="Phobius"/>
    </source>
</evidence>
<dbReference type="OrthoDB" id="2720313at2"/>
<protein>
    <submittedName>
        <fullName evidence="2">Uncharacterized protein</fullName>
    </submittedName>
</protein>
<dbReference type="Proteomes" id="UP000218887">
    <property type="component" value="Unassembled WGS sequence"/>
</dbReference>
<feature type="transmembrane region" description="Helical" evidence="1">
    <location>
        <begin position="35"/>
        <end position="51"/>
    </location>
</feature>
<feature type="transmembrane region" description="Helical" evidence="1">
    <location>
        <begin position="142"/>
        <end position="165"/>
    </location>
</feature>
<keyword evidence="3" id="KW-1185">Reference proteome</keyword>
<proteinExistence type="predicted"/>
<feature type="transmembrane region" description="Helical" evidence="1">
    <location>
        <begin position="72"/>
        <end position="92"/>
    </location>
</feature>
<dbReference type="AlphaFoldDB" id="A0A2A2IHW7"/>
<keyword evidence="1" id="KW-0472">Membrane</keyword>
<keyword evidence="1" id="KW-0812">Transmembrane</keyword>
<dbReference type="EMBL" id="NPOA01000002">
    <property type="protein sequence ID" value="PAV30948.1"/>
    <property type="molecule type" value="Genomic_DNA"/>
</dbReference>
<gene>
    <name evidence="2" type="ORF">CIL05_04330</name>
</gene>
<feature type="transmembrane region" description="Helical" evidence="1">
    <location>
        <begin position="185"/>
        <end position="207"/>
    </location>
</feature>
<organism evidence="2 3">
    <name type="scientific">Virgibacillus profundi</name>
    <dbReference type="NCBI Taxonomy" id="2024555"/>
    <lineage>
        <taxon>Bacteria</taxon>
        <taxon>Bacillati</taxon>
        <taxon>Bacillota</taxon>
        <taxon>Bacilli</taxon>
        <taxon>Bacillales</taxon>
        <taxon>Bacillaceae</taxon>
        <taxon>Virgibacillus</taxon>
    </lineage>
</organism>
<evidence type="ECO:0000313" key="2">
    <source>
        <dbReference type="EMBL" id="PAV30948.1"/>
    </source>
</evidence>
<keyword evidence="1" id="KW-1133">Transmembrane helix</keyword>
<comment type="caution">
    <text evidence="2">The sequence shown here is derived from an EMBL/GenBank/DDBJ whole genome shotgun (WGS) entry which is preliminary data.</text>
</comment>
<name>A0A2A2IHW7_9BACI</name>
<dbReference type="RefSeq" id="WP_095654279.1">
    <property type="nucleotide sequence ID" value="NZ_NPOA01000002.1"/>
</dbReference>
<sequence>MVQLIKKEFQLNLIYIIFLILFIPLSFVMNMPSTSLYIGTILGFIFNAFYYDSKNHVNRFTASLPFRKKYIVLGKYVFFLIVTSAFLLYVWLIDKIARFGLPYLESKPMDWFIVLLIFTSIAMMLSISIPIYYVFQSYIKAFLIQIILLFSIIFGIVIIIGNPYIQVSDKIIRFILDIIDLQPVLILIGFSLGSLYLSYRLASWIYVKKDIL</sequence>
<feature type="transmembrane region" description="Helical" evidence="1">
    <location>
        <begin position="112"/>
        <end position="135"/>
    </location>
</feature>
<evidence type="ECO:0000313" key="3">
    <source>
        <dbReference type="Proteomes" id="UP000218887"/>
    </source>
</evidence>
<dbReference type="InterPro" id="IPR025699">
    <property type="entry name" value="ABC2_memb-like"/>
</dbReference>
<reference evidence="2 3" key="1">
    <citation type="submission" date="2017-08" db="EMBL/GenBank/DDBJ databases">
        <title>Virgibacillus indicus sp. nov. and Virgibacillus profoundi sp. nov, two moderately halophilic bacteria isolated from marine sediment by using the Microfluidic Streak Plate.</title>
        <authorList>
            <person name="Xu B."/>
            <person name="Hu B."/>
            <person name="Wang J."/>
            <person name="Zhu Y."/>
            <person name="Huang L."/>
            <person name="Du W."/>
            <person name="Huang Y."/>
        </authorList>
    </citation>
    <scope>NUCLEOTIDE SEQUENCE [LARGE SCALE GENOMIC DNA]</scope>
    <source>
        <strain evidence="2 3">IO3-P3-H5</strain>
    </source>
</reference>
<dbReference type="Pfam" id="PF13346">
    <property type="entry name" value="ABC2_membrane_5"/>
    <property type="match status" value="1"/>
</dbReference>
<accession>A0A2A2IHW7</accession>